<dbReference type="Pfam" id="PF03721">
    <property type="entry name" value="UDPG_MGDP_dh_N"/>
    <property type="match status" value="1"/>
</dbReference>
<evidence type="ECO:0000313" key="14">
    <source>
        <dbReference type="Proteomes" id="UP000604475"/>
    </source>
</evidence>
<dbReference type="EC" id="1.1.1.22" evidence="3 8"/>
<feature type="binding site" evidence="11">
    <location>
        <position position="276"/>
    </location>
    <ligand>
        <name>NAD(+)</name>
        <dbReference type="ChEBI" id="CHEBI:57540"/>
    </ligand>
</feature>
<evidence type="ECO:0000256" key="11">
    <source>
        <dbReference type="PIRSR" id="PIRSR500134-3"/>
    </source>
</evidence>
<feature type="binding site" evidence="10">
    <location>
        <position position="217"/>
    </location>
    <ligand>
        <name>substrate</name>
    </ligand>
</feature>
<feature type="binding site" evidence="11">
    <location>
        <position position="44"/>
    </location>
    <ligand>
        <name>NAD(+)</name>
        <dbReference type="ChEBI" id="CHEBI:57540"/>
    </ligand>
</feature>
<dbReference type="InterPro" id="IPR028357">
    <property type="entry name" value="UDPglc_DH_bac"/>
</dbReference>
<comment type="function">
    <text evidence="7">Catalyzes the conversion of UDP-glucose into UDP-glucuronate, one of the precursors of teichuronic acid.</text>
</comment>
<feature type="binding site" evidence="11">
    <location>
        <position position="162"/>
    </location>
    <ligand>
        <name>NAD(+)</name>
        <dbReference type="ChEBI" id="CHEBI:57540"/>
    </ligand>
</feature>
<comment type="similarity">
    <text evidence="2 8">Belongs to the UDP-glucose/GDP-mannose dehydrogenase family.</text>
</comment>
<feature type="binding site" evidence="10">
    <location>
        <position position="270"/>
    </location>
    <ligand>
        <name>substrate</name>
    </ligand>
</feature>
<dbReference type="SUPFAM" id="SSF51735">
    <property type="entry name" value="NAD(P)-binding Rossmann-fold domains"/>
    <property type="match status" value="1"/>
</dbReference>
<dbReference type="InterPro" id="IPR014026">
    <property type="entry name" value="UDP-Glc/GDP-Man_DH_dimer"/>
</dbReference>
<sequence length="448" mass="46829">MSTDNPPAATRVSIIGTGYLGATHAVCMSELGFSVVGVDIDPGKVANLAAGRVPFFEPGLEELLRKNLDTGRLTFTTSFTDAAAADVHFLCVGTPQRPDSPAADLSHLVSAVDRLLAAGPKPGSLLVGKSTVPAGTAAALARRLATEAPLVGLAWNPEFLREGFAVEDTMRPDRLVLGLQADDGGRAEGMLRAIYASAIEAGTPLVLTDFATAELVKVAANAFLATKISFINAMAEICEATGGDVKTLAAALAHDARIGGRFLGAGVGFGGGCLPKDIRAFQARAAELGAGYAVGFLAEVDAINLRRRTRMAELTTELLGGSVAGRRVAVLGAAFKPNSDDIRDSPALDVANLLHRAGAVVTVTDPAAVPNARQRHPELSYADNAVQAATDADIVLHLTEWSDFREIDPVALASYVRTPTVIDGRNALDVARWRAAGWSYYALGRPRV</sequence>
<feature type="binding site" evidence="11">
    <location>
        <position position="131"/>
    </location>
    <ligand>
        <name>NAD(+)</name>
        <dbReference type="ChEBI" id="CHEBI:57540"/>
    </ligand>
</feature>
<evidence type="ECO:0000256" key="6">
    <source>
        <dbReference type="ARBA" id="ARBA00047473"/>
    </source>
</evidence>
<evidence type="ECO:0000256" key="8">
    <source>
        <dbReference type="PIRNR" id="PIRNR000124"/>
    </source>
</evidence>
<name>A0A937UQ91_9ACTN</name>
<feature type="binding site" evidence="10">
    <location>
        <begin position="159"/>
        <end position="162"/>
    </location>
    <ligand>
        <name>substrate</name>
    </ligand>
</feature>
<comment type="pathway">
    <text evidence="1">Nucleotide-sugar biosynthesis; UDP-alpha-D-glucuronate biosynthesis; UDP-alpha-D-glucuronate from UDP-alpha-D-glucose: step 1/1.</text>
</comment>
<evidence type="ECO:0000256" key="3">
    <source>
        <dbReference type="ARBA" id="ARBA00012954"/>
    </source>
</evidence>
<gene>
    <name evidence="13" type="ORF">I7412_04355</name>
</gene>
<accession>A0A937UQ91</accession>
<dbReference type="SUPFAM" id="SSF52413">
    <property type="entry name" value="UDP-glucose/GDP-mannose dehydrogenase C-terminal domain"/>
    <property type="match status" value="1"/>
</dbReference>
<evidence type="ECO:0000256" key="10">
    <source>
        <dbReference type="PIRSR" id="PIRSR500134-2"/>
    </source>
</evidence>
<evidence type="ECO:0000256" key="4">
    <source>
        <dbReference type="ARBA" id="ARBA00023002"/>
    </source>
</evidence>
<feature type="binding site" evidence="10">
    <location>
        <position position="336"/>
    </location>
    <ligand>
        <name>substrate</name>
    </ligand>
</feature>
<evidence type="ECO:0000256" key="7">
    <source>
        <dbReference type="ARBA" id="ARBA00053241"/>
    </source>
</evidence>
<comment type="catalytic activity">
    <reaction evidence="6 8">
        <text>UDP-alpha-D-glucose + 2 NAD(+) + H2O = UDP-alpha-D-glucuronate + 2 NADH + 3 H(+)</text>
        <dbReference type="Rhea" id="RHEA:23596"/>
        <dbReference type="ChEBI" id="CHEBI:15377"/>
        <dbReference type="ChEBI" id="CHEBI:15378"/>
        <dbReference type="ChEBI" id="CHEBI:57540"/>
        <dbReference type="ChEBI" id="CHEBI:57945"/>
        <dbReference type="ChEBI" id="CHEBI:58052"/>
        <dbReference type="ChEBI" id="CHEBI:58885"/>
        <dbReference type="EC" id="1.1.1.22"/>
    </reaction>
</comment>
<dbReference type="GO" id="GO:0003979">
    <property type="term" value="F:UDP-glucose 6-dehydrogenase activity"/>
    <property type="evidence" value="ECO:0007669"/>
    <property type="project" value="UniProtKB-EC"/>
</dbReference>
<dbReference type="Pfam" id="PF03720">
    <property type="entry name" value="UDPG_MGDP_dh_C"/>
    <property type="match status" value="1"/>
</dbReference>
<dbReference type="PANTHER" id="PTHR43750">
    <property type="entry name" value="UDP-GLUCOSE 6-DEHYDROGENASE TUAD"/>
    <property type="match status" value="1"/>
</dbReference>
<dbReference type="PANTHER" id="PTHR43750:SF3">
    <property type="entry name" value="UDP-GLUCOSE 6-DEHYDROGENASE TUAD"/>
    <property type="match status" value="1"/>
</dbReference>
<dbReference type="PIRSF" id="PIRSF000124">
    <property type="entry name" value="UDPglc_GDPman_dh"/>
    <property type="match status" value="1"/>
</dbReference>
<dbReference type="NCBIfam" id="TIGR03026">
    <property type="entry name" value="NDP-sugDHase"/>
    <property type="match status" value="1"/>
</dbReference>
<dbReference type="PIRSF" id="PIRSF500134">
    <property type="entry name" value="UDPglc_DH_bac"/>
    <property type="match status" value="1"/>
</dbReference>
<dbReference type="GO" id="GO:0051287">
    <property type="term" value="F:NAD binding"/>
    <property type="evidence" value="ECO:0007669"/>
    <property type="project" value="InterPro"/>
</dbReference>
<dbReference type="InterPro" id="IPR014027">
    <property type="entry name" value="UDP-Glc/GDP-Man_DH_C"/>
</dbReference>
<feature type="binding site" evidence="10">
    <location>
        <begin position="262"/>
        <end position="266"/>
    </location>
    <ligand>
        <name>substrate</name>
    </ligand>
</feature>
<organism evidence="13 14">
    <name type="scientific">Frankia nepalensis</name>
    <dbReference type="NCBI Taxonomy" id="1836974"/>
    <lineage>
        <taxon>Bacteria</taxon>
        <taxon>Bacillati</taxon>
        <taxon>Actinomycetota</taxon>
        <taxon>Actinomycetes</taxon>
        <taxon>Frankiales</taxon>
        <taxon>Frankiaceae</taxon>
        <taxon>Frankia</taxon>
    </lineage>
</organism>
<feature type="domain" description="UDP-glucose/GDP-mannose dehydrogenase C-terminal" evidence="12">
    <location>
        <begin position="329"/>
        <end position="430"/>
    </location>
</feature>
<dbReference type="SMART" id="SM00984">
    <property type="entry name" value="UDPG_MGDP_dh_C"/>
    <property type="match status" value="1"/>
</dbReference>
<dbReference type="EMBL" id="JAEACQ010000132">
    <property type="protein sequence ID" value="MBL7626416.1"/>
    <property type="molecule type" value="Genomic_DNA"/>
</dbReference>
<dbReference type="InterPro" id="IPR008927">
    <property type="entry name" value="6-PGluconate_DH-like_C_sf"/>
</dbReference>
<feature type="binding site" evidence="11">
    <location>
        <position position="94"/>
    </location>
    <ligand>
        <name>NAD(+)</name>
        <dbReference type="ChEBI" id="CHEBI:57540"/>
    </ligand>
</feature>
<proteinExistence type="inferred from homology"/>
<evidence type="ECO:0000256" key="2">
    <source>
        <dbReference type="ARBA" id="ARBA00006601"/>
    </source>
</evidence>
<evidence type="ECO:0000256" key="9">
    <source>
        <dbReference type="PIRSR" id="PIRSR500134-1"/>
    </source>
</evidence>
<keyword evidence="4 8" id="KW-0560">Oxidoreductase</keyword>
<feature type="binding site" evidence="11">
    <location>
        <position position="343"/>
    </location>
    <ligand>
        <name>NAD(+)</name>
        <dbReference type="ChEBI" id="CHEBI:57540"/>
    </ligand>
</feature>
<dbReference type="GO" id="GO:0000271">
    <property type="term" value="P:polysaccharide biosynthetic process"/>
    <property type="evidence" value="ECO:0007669"/>
    <property type="project" value="InterPro"/>
</dbReference>
<evidence type="ECO:0000313" key="13">
    <source>
        <dbReference type="EMBL" id="MBL7626416.1"/>
    </source>
</evidence>
<evidence type="ECO:0000256" key="1">
    <source>
        <dbReference type="ARBA" id="ARBA00004701"/>
    </source>
</evidence>
<comment type="caution">
    <text evidence="13">The sequence shown here is derived from an EMBL/GenBank/DDBJ whole genome shotgun (WGS) entry which is preliminary data.</text>
</comment>
<dbReference type="InterPro" id="IPR036291">
    <property type="entry name" value="NAD(P)-bd_dom_sf"/>
</dbReference>
<dbReference type="AlphaFoldDB" id="A0A937UQ91"/>
<evidence type="ECO:0000256" key="5">
    <source>
        <dbReference type="ARBA" id="ARBA00023027"/>
    </source>
</evidence>
<evidence type="ECO:0000259" key="12">
    <source>
        <dbReference type="SMART" id="SM00984"/>
    </source>
</evidence>
<feature type="binding site" evidence="11">
    <location>
        <position position="39"/>
    </location>
    <ligand>
        <name>NAD(+)</name>
        <dbReference type="ChEBI" id="CHEBI:57540"/>
    </ligand>
</feature>
<dbReference type="InterPro" id="IPR017476">
    <property type="entry name" value="UDP-Glc/GDP-Man"/>
</dbReference>
<dbReference type="InterPro" id="IPR001732">
    <property type="entry name" value="UDP-Glc/GDP-Man_DH_N"/>
</dbReference>
<dbReference type="Proteomes" id="UP000604475">
    <property type="component" value="Unassembled WGS sequence"/>
</dbReference>
<dbReference type="Gene3D" id="1.20.5.100">
    <property type="entry name" value="Cytochrome c1, transmembrane anchor, C-terminal"/>
    <property type="match status" value="1"/>
</dbReference>
<dbReference type="InterPro" id="IPR036220">
    <property type="entry name" value="UDP-Glc/GDP-Man_DH_C_sf"/>
</dbReference>
<protein>
    <recommendedName>
        <fullName evidence="3 8">UDP-glucose 6-dehydrogenase</fullName>
        <ecNumber evidence="3 8">1.1.1.22</ecNumber>
    </recommendedName>
</protein>
<dbReference type="Gene3D" id="3.40.50.720">
    <property type="entry name" value="NAD(P)-binding Rossmann-like Domain"/>
    <property type="match status" value="2"/>
</dbReference>
<keyword evidence="5 8" id="KW-0520">NAD</keyword>
<dbReference type="SUPFAM" id="SSF48179">
    <property type="entry name" value="6-phosphogluconate dehydrogenase C-terminal domain-like"/>
    <property type="match status" value="1"/>
</dbReference>
<dbReference type="Pfam" id="PF00984">
    <property type="entry name" value="UDPG_MGDP_dh"/>
    <property type="match status" value="1"/>
</dbReference>
<feature type="active site" description="Nucleophile" evidence="9">
    <location>
        <position position="273"/>
    </location>
</feature>
<dbReference type="FunFam" id="1.20.5.100:FF:000001">
    <property type="entry name" value="UDP-glucose 6-dehydrogenase"/>
    <property type="match status" value="1"/>
</dbReference>
<keyword evidence="14" id="KW-1185">Reference proteome</keyword>
<reference evidence="13" key="1">
    <citation type="submission" date="2020-12" db="EMBL/GenBank/DDBJ databases">
        <title>Genomic characterization of non-nitrogen-fixing Frankia strains.</title>
        <authorList>
            <person name="Carlos-Shanley C."/>
            <person name="Guerra T."/>
            <person name="Hahn D."/>
        </authorList>
    </citation>
    <scope>NUCLEOTIDE SEQUENCE</scope>
    <source>
        <strain evidence="13">CN6</strain>
    </source>
</reference>